<dbReference type="PANTHER" id="PTHR11136">
    <property type="entry name" value="FOLYLPOLYGLUTAMATE SYNTHASE-RELATED"/>
    <property type="match status" value="1"/>
</dbReference>
<comment type="cofactor">
    <cofactor evidence="1">
        <name>Mg(2+)</name>
        <dbReference type="ChEBI" id="CHEBI:18420"/>
    </cofactor>
</comment>
<evidence type="ECO:0000256" key="1">
    <source>
        <dbReference type="ARBA" id="ARBA00001946"/>
    </source>
</evidence>
<dbReference type="InterPro" id="IPR018109">
    <property type="entry name" value="Folylpolyglutamate_synth_CS"/>
</dbReference>
<dbReference type="PANTHER" id="PTHR11136:SF0">
    <property type="entry name" value="DIHYDROFOLATE SYNTHETASE-RELATED"/>
    <property type="match status" value="1"/>
</dbReference>
<dbReference type="AlphaFoldDB" id="A0A0R2H236"/>
<evidence type="ECO:0000256" key="8">
    <source>
        <dbReference type="ARBA" id="ARBA00022842"/>
    </source>
</evidence>
<dbReference type="GO" id="GO:0008841">
    <property type="term" value="F:dihydrofolate synthase activity"/>
    <property type="evidence" value="ECO:0007669"/>
    <property type="project" value="TreeGrafter"/>
</dbReference>
<comment type="similarity">
    <text evidence="2 11">Belongs to the folylpolyglutamate synthase family.</text>
</comment>
<dbReference type="NCBIfam" id="TIGR01499">
    <property type="entry name" value="folC"/>
    <property type="match status" value="1"/>
</dbReference>
<dbReference type="GO" id="GO:0004326">
    <property type="term" value="F:tetrahydrofolylpolyglutamate synthase activity"/>
    <property type="evidence" value="ECO:0007669"/>
    <property type="project" value="UniProtKB-EC"/>
</dbReference>
<evidence type="ECO:0000256" key="2">
    <source>
        <dbReference type="ARBA" id="ARBA00008276"/>
    </source>
</evidence>
<dbReference type="RefSeq" id="WP_236697699.1">
    <property type="nucleotide sequence ID" value="NZ_BJLU01000002.1"/>
</dbReference>
<organism evidence="14 15">
    <name type="scientific">Weissella viridescens</name>
    <name type="common">Lactobacillus viridescens</name>
    <dbReference type="NCBI Taxonomy" id="1629"/>
    <lineage>
        <taxon>Bacteria</taxon>
        <taxon>Bacillati</taxon>
        <taxon>Bacillota</taxon>
        <taxon>Bacilli</taxon>
        <taxon>Lactobacillales</taxon>
        <taxon>Lactobacillaceae</taxon>
        <taxon>Weissella</taxon>
    </lineage>
</organism>
<gene>
    <name evidence="14" type="ORF">IV50_GL000965</name>
</gene>
<evidence type="ECO:0000256" key="11">
    <source>
        <dbReference type="PIRNR" id="PIRNR001563"/>
    </source>
</evidence>
<keyword evidence="7 11" id="KW-0067">ATP-binding</keyword>
<keyword evidence="5" id="KW-0479">Metal-binding</keyword>
<dbReference type="InterPro" id="IPR013221">
    <property type="entry name" value="Mur_ligase_cen"/>
</dbReference>
<comment type="catalytic activity">
    <reaction evidence="10">
        <text>(6S)-5,6,7,8-tetrahydrofolyl-(gamma-L-Glu)(n) + L-glutamate + ATP = (6S)-5,6,7,8-tetrahydrofolyl-(gamma-L-Glu)(n+1) + ADP + phosphate + H(+)</text>
        <dbReference type="Rhea" id="RHEA:10580"/>
        <dbReference type="Rhea" id="RHEA-COMP:14738"/>
        <dbReference type="Rhea" id="RHEA-COMP:14740"/>
        <dbReference type="ChEBI" id="CHEBI:15378"/>
        <dbReference type="ChEBI" id="CHEBI:29985"/>
        <dbReference type="ChEBI" id="CHEBI:30616"/>
        <dbReference type="ChEBI" id="CHEBI:43474"/>
        <dbReference type="ChEBI" id="CHEBI:141005"/>
        <dbReference type="ChEBI" id="CHEBI:456216"/>
        <dbReference type="EC" id="6.3.2.17"/>
    </reaction>
</comment>
<keyword evidence="6 11" id="KW-0547">Nucleotide-binding</keyword>
<evidence type="ECO:0000256" key="10">
    <source>
        <dbReference type="ARBA" id="ARBA00047493"/>
    </source>
</evidence>
<dbReference type="PROSITE" id="PS01012">
    <property type="entry name" value="FOLYLPOLYGLU_SYNT_2"/>
    <property type="match status" value="1"/>
</dbReference>
<dbReference type="Gene3D" id="3.90.190.20">
    <property type="entry name" value="Mur ligase, C-terminal domain"/>
    <property type="match status" value="1"/>
</dbReference>
<keyword evidence="8" id="KW-0460">Magnesium</keyword>
<dbReference type="SUPFAM" id="SSF53623">
    <property type="entry name" value="MurD-like peptide ligases, catalytic domain"/>
    <property type="match status" value="1"/>
</dbReference>
<dbReference type="SUPFAM" id="SSF53244">
    <property type="entry name" value="MurD-like peptide ligases, peptide-binding domain"/>
    <property type="match status" value="1"/>
</dbReference>
<evidence type="ECO:0000256" key="9">
    <source>
        <dbReference type="ARBA" id="ARBA00030592"/>
    </source>
</evidence>
<keyword evidence="4 11" id="KW-0436">Ligase</keyword>
<evidence type="ECO:0000256" key="4">
    <source>
        <dbReference type="ARBA" id="ARBA00022598"/>
    </source>
</evidence>
<comment type="caution">
    <text evidence="14">The sequence shown here is derived from an EMBL/GenBank/DDBJ whole genome shotgun (WGS) entry which is preliminary data.</text>
</comment>
<evidence type="ECO:0000256" key="6">
    <source>
        <dbReference type="ARBA" id="ARBA00022741"/>
    </source>
</evidence>
<dbReference type="PATRIC" id="fig|1629.5.peg.972"/>
<evidence type="ECO:0000313" key="14">
    <source>
        <dbReference type="EMBL" id="KRN46680.1"/>
    </source>
</evidence>
<dbReference type="InterPro" id="IPR036615">
    <property type="entry name" value="Mur_ligase_C_dom_sf"/>
</dbReference>
<evidence type="ECO:0000256" key="7">
    <source>
        <dbReference type="ARBA" id="ARBA00022840"/>
    </source>
</evidence>
<dbReference type="InterPro" id="IPR001645">
    <property type="entry name" value="Folylpolyglutamate_synth"/>
</dbReference>
<protein>
    <recommendedName>
        <fullName evidence="3">tetrahydrofolate synthase</fullName>
        <ecNumber evidence="3">6.3.2.17</ecNumber>
    </recommendedName>
    <alternativeName>
        <fullName evidence="9">Tetrahydrofolylpolyglutamate synthase</fullName>
    </alternativeName>
</protein>
<feature type="domain" description="Mur ligase C-terminal" evidence="12">
    <location>
        <begin position="303"/>
        <end position="418"/>
    </location>
</feature>
<dbReference type="EC" id="6.3.2.17" evidence="3"/>
<dbReference type="EMBL" id="JQBM01000002">
    <property type="protein sequence ID" value="KRN46680.1"/>
    <property type="molecule type" value="Genomic_DNA"/>
</dbReference>
<dbReference type="GO" id="GO:0005737">
    <property type="term" value="C:cytoplasm"/>
    <property type="evidence" value="ECO:0007669"/>
    <property type="project" value="TreeGrafter"/>
</dbReference>
<evidence type="ECO:0000259" key="12">
    <source>
        <dbReference type="Pfam" id="PF02875"/>
    </source>
</evidence>
<evidence type="ECO:0000256" key="5">
    <source>
        <dbReference type="ARBA" id="ARBA00022723"/>
    </source>
</evidence>
<dbReference type="Gene3D" id="3.40.1190.10">
    <property type="entry name" value="Mur-like, catalytic domain"/>
    <property type="match status" value="1"/>
</dbReference>
<dbReference type="PIRSF" id="PIRSF001563">
    <property type="entry name" value="Folylpolyglu_synth"/>
    <property type="match status" value="1"/>
</dbReference>
<dbReference type="GO" id="GO:0046872">
    <property type="term" value="F:metal ion binding"/>
    <property type="evidence" value="ECO:0007669"/>
    <property type="project" value="UniProtKB-KW"/>
</dbReference>
<keyword evidence="15" id="KW-1185">Reference proteome</keyword>
<reference evidence="14 15" key="1">
    <citation type="journal article" date="2015" name="Genome Announc.">
        <title>Expanding the biotechnology potential of lactobacilli through comparative genomics of 213 strains and associated genera.</title>
        <authorList>
            <person name="Sun Z."/>
            <person name="Harris H.M."/>
            <person name="McCann A."/>
            <person name="Guo C."/>
            <person name="Argimon S."/>
            <person name="Zhang W."/>
            <person name="Yang X."/>
            <person name="Jeffery I.B."/>
            <person name="Cooney J.C."/>
            <person name="Kagawa T.F."/>
            <person name="Liu W."/>
            <person name="Song Y."/>
            <person name="Salvetti E."/>
            <person name="Wrobel A."/>
            <person name="Rasinkangas P."/>
            <person name="Parkhill J."/>
            <person name="Rea M.C."/>
            <person name="O'Sullivan O."/>
            <person name="Ritari J."/>
            <person name="Douillard F.P."/>
            <person name="Paul Ross R."/>
            <person name="Yang R."/>
            <person name="Briner A.E."/>
            <person name="Felis G.E."/>
            <person name="de Vos W.M."/>
            <person name="Barrangou R."/>
            <person name="Klaenhammer T.R."/>
            <person name="Caufield P.W."/>
            <person name="Cui Y."/>
            <person name="Zhang H."/>
            <person name="O'Toole P.W."/>
        </authorList>
    </citation>
    <scope>NUCLEOTIDE SEQUENCE [LARGE SCALE GENOMIC DNA]</scope>
    <source>
        <strain evidence="14 15">DSM 20410</strain>
    </source>
</reference>
<dbReference type="InterPro" id="IPR004101">
    <property type="entry name" value="Mur_ligase_C"/>
</dbReference>
<name>A0A0R2H236_WEIVI</name>
<proteinExistence type="inferred from homology"/>
<accession>A0A0R2H236</accession>
<evidence type="ECO:0000259" key="13">
    <source>
        <dbReference type="Pfam" id="PF08245"/>
    </source>
</evidence>
<evidence type="ECO:0000256" key="3">
    <source>
        <dbReference type="ARBA" id="ARBA00013025"/>
    </source>
</evidence>
<feature type="domain" description="Mur ligase central" evidence="13">
    <location>
        <begin position="47"/>
        <end position="273"/>
    </location>
</feature>
<dbReference type="Pfam" id="PF08245">
    <property type="entry name" value="Mur_ligase_M"/>
    <property type="match status" value="1"/>
</dbReference>
<dbReference type="FunFam" id="3.40.1190.10:FF:000011">
    <property type="entry name" value="Folylpolyglutamate synthase/dihydrofolate synthase"/>
    <property type="match status" value="1"/>
</dbReference>
<dbReference type="Pfam" id="PF02875">
    <property type="entry name" value="Mur_ligase_C"/>
    <property type="match status" value="1"/>
</dbReference>
<dbReference type="InterPro" id="IPR036565">
    <property type="entry name" value="Mur-like_cat_sf"/>
</dbReference>
<sequence>MKIEDASDAIAYIHGRHKWQKTPSFERINCLLDALDHPEKMNRYIHITGTNGKGSTSKMIAEILRTAGLQVGMFSSPFIERFNERIQDNDGLISDADLTKAVQKVAPITERLDQELTGGPTEFETLTAVMFVYFAQHPVDVVVLEVGVGGMWDTTEVIPDKLAAVITNVGFDHMKVLGNSLAEIAEQKAGIIEAHRPVILGPLADSARRVIVNKAQSVGAPVLAYGDAFSTVSETKNQQFGETFDFVEARSIRHLELALTGDYQQVNASLAIETVLAVAPDLGIKVSDNIIRAALKKVTWPARFEKIADHPLTIIDGAHNPQGVAALKQTLSERFSSEPINLIVGILADKHFDEMLGMLASLPNVTIYVAHFDAPHQRQDIDAHNISVPGIEVTYVNDWYGLYQKLVPAGQPIIFTGSLYFVSEVRAKIKSNELGEIDDNFTSK</sequence>
<dbReference type="Proteomes" id="UP000051992">
    <property type="component" value="Unassembled WGS sequence"/>
</dbReference>
<dbReference type="GO" id="GO:0005524">
    <property type="term" value="F:ATP binding"/>
    <property type="evidence" value="ECO:0007669"/>
    <property type="project" value="UniProtKB-KW"/>
</dbReference>
<evidence type="ECO:0000313" key="15">
    <source>
        <dbReference type="Proteomes" id="UP000051992"/>
    </source>
</evidence>